<organism evidence="7 8">
    <name type="scientific">Vibrio coralliilyticus</name>
    <dbReference type="NCBI Taxonomy" id="190893"/>
    <lineage>
        <taxon>Bacteria</taxon>
        <taxon>Pseudomonadati</taxon>
        <taxon>Pseudomonadota</taxon>
        <taxon>Gammaproteobacteria</taxon>
        <taxon>Vibrionales</taxon>
        <taxon>Vibrionaceae</taxon>
        <taxon>Vibrio</taxon>
    </lineage>
</organism>
<dbReference type="Pfam" id="PF13508">
    <property type="entry name" value="Acetyltransf_7"/>
    <property type="match status" value="1"/>
</dbReference>
<geneLocation type="plasmid" evidence="7 8">
    <name>p319</name>
</geneLocation>
<dbReference type="InterPro" id="IPR000182">
    <property type="entry name" value="GNAT_dom"/>
</dbReference>
<dbReference type="PANTHER" id="PTHR36449:SF1">
    <property type="entry name" value="ACETYLTRANSFERASE"/>
    <property type="match status" value="1"/>
</dbReference>
<dbReference type="EMBL" id="CP009620">
    <property type="protein sequence ID" value="AIW22829.1"/>
    <property type="molecule type" value="Genomic_DNA"/>
</dbReference>
<comment type="similarity">
    <text evidence="1">Belongs to the acetyltransferase family. GNAT subfamily.</text>
</comment>
<keyword evidence="3" id="KW-1277">Toxin-antitoxin system</keyword>
<dbReference type="AlphaFoldDB" id="A0AAE5ER96"/>
<name>A0AAE5ER96_9VIBR</name>
<dbReference type="Proteomes" id="UP000030081">
    <property type="component" value="Plasmid p319"/>
</dbReference>
<dbReference type="KEGG" id="vcy:IX92_27680"/>
<accession>A0AAE5ER96</accession>
<keyword evidence="7" id="KW-0614">Plasmid</keyword>
<comment type="catalytic activity">
    <reaction evidence="6">
        <text>glycyl-tRNA(Gly) + acetyl-CoA = N-acetylglycyl-tRNA(Gly) + CoA + H(+)</text>
        <dbReference type="Rhea" id="RHEA:81867"/>
        <dbReference type="Rhea" id="RHEA-COMP:9683"/>
        <dbReference type="Rhea" id="RHEA-COMP:19766"/>
        <dbReference type="ChEBI" id="CHEBI:15378"/>
        <dbReference type="ChEBI" id="CHEBI:57287"/>
        <dbReference type="ChEBI" id="CHEBI:57288"/>
        <dbReference type="ChEBI" id="CHEBI:78522"/>
        <dbReference type="ChEBI" id="CHEBI:232036"/>
    </reaction>
</comment>
<keyword evidence="5" id="KW-0012">Acyltransferase</keyword>
<keyword evidence="8" id="KW-1185">Reference proteome</keyword>
<evidence type="ECO:0000256" key="3">
    <source>
        <dbReference type="ARBA" id="ARBA00022649"/>
    </source>
</evidence>
<protein>
    <submittedName>
        <fullName evidence="7">GCN5 family acetyltransferase</fullName>
    </submittedName>
</protein>
<evidence type="ECO:0000313" key="8">
    <source>
        <dbReference type="Proteomes" id="UP000030081"/>
    </source>
</evidence>
<proteinExistence type="inferred from homology"/>
<dbReference type="PANTHER" id="PTHR36449">
    <property type="entry name" value="ACETYLTRANSFERASE-RELATED"/>
    <property type="match status" value="1"/>
</dbReference>
<sequence length="187" mass="21017">MSWGNEFVELSKSMHDRSSFDCGESELNTFIKTLAAKHMQAGISRTMVLPSSQPLLNRKYAICAFYSVAPSSISRESLPAKLAKTLPRYPIPVFLLAQLAVHKEFHGSGLGKISLIRALKYLWGVNHHMRAYAIVVDCLTDSAQAFYTKFGFEVLCEHNGRIRMFLPMKTVEQLFSPKATNITKDDV</sequence>
<dbReference type="SUPFAM" id="SSF55729">
    <property type="entry name" value="Acyl-CoA N-acyltransferases (Nat)"/>
    <property type="match status" value="1"/>
</dbReference>
<evidence type="ECO:0000256" key="1">
    <source>
        <dbReference type="ARBA" id="ARBA00009342"/>
    </source>
</evidence>
<gene>
    <name evidence="7" type="ORF">IX92_27680</name>
</gene>
<evidence type="ECO:0000256" key="6">
    <source>
        <dbReference type="ARBA" id="ARBA00049880"/>
    </source>
</evidence>
<evidence type="ECO:0000256" key="2">
    <source>
        <dbReference type="ARBA" id="ARBA00022491"/>
    </source>
</evidence>
<evidence type="ECO:0000313" key="7">
    <source>
        <dbReference type="EMBL" id="AIW22829.1"/>
    </source>
</evidence>
<dbReference type="RefSeq" id="WP_043011727.1">
    <property type="nucleotide sequence ID" value="NZ_CP009620.1"/>
</dbReference>
<keyword evidence="4" id="KW-0808">Transferase</keyword>
<dbReference type="InterPro" id="IPR016181">
    <property type="entry name" value="Acyl_CoA_acyltransferase"/>
</dbReference>
<reference evidence="7 8" key="1">
    <citation type="submission" date="2014-10" db="EMBL/GenBank/DDBJ databases">
        <title>The Complete Genome Sequence for the Shellfish Pathogen Vibrio coralliilyticus RE98 Isolated from a Shellfish Hatchery.</title>
        <authorList>
            <person name="Richards G.P."/>
            <person name="Bono J.L."/>
            <person name="Watson M.A."/>
            <person name="Needleman D.S."/>
        </authorList>
    </citation>
    <scope>NUCLEOTIDE SEQUENCE [LARGE SCALE GENOMIC DNA]</scope>
    <source>
        <strain evidence="7 8">RE98</strain>
        <plasmid evidence="7 8">p319</plasmid>
    </source>
</reference>
<keyword evidence="2" id="KW-0678">Repressor</keyword>
<evidence type="ECO:0000256" key="5">
    <source>
        <dbReference type="ARBA" id="ARBA00023315"/>
    </source>
</evidence>
<dbReference type="GO" id="GO:0016747">
    <property type="term" value="F:acyltransferase activity, transferring groups other than amino-acyl groups"/>
    <property type="evidence" value="ECO:0007669"/>
    <property type="project" value="InterPro"/>
</dbReference>
<evidence type="ECO:0000256" key="4">
    <source>
        <dbReference type="ARBA" id="ARBA00022679"/>
    </source>
</evidence>
<dbReference type="Gene3D" id="3.40.630.30">
    <property type="match status" value="1"/>
</dbReference>